<dbReference type="SUPFAM" id="SSF53448">
    <property type="entry name" value="Nucleotide-diphospho-sugar transferases"/>
    <property type="match status" value="1"/>
</dbReference>
<dbReference type="InterPro" id="IPR001173">
    <property type="entry name" value="Glyco_trans_2-like"/>
</dbReference>
<dbReference type="AlphaFoldDB" id="R1GXP3"/>
<proteinExistence type="inferred from homology"/>
<evidence type="ECO:0000259" key="2">
    <source>
        <dbReference type="Pfam" id="PF00535"/>
    </source>
</evidence>
<dbReference type="PANTHER" id="PTHR43630">
    <property type="entry name" value="POLY-BETA-1,6-N-ACETYL-D-GLUCOSAMINE SYNTHASE"/>
    <property type="match status" value="1"/>
</dbReference>
<dbReference type="PATRIC" id="fig|1268236.3.peg.863"/>
<protein>
    <submittedName>
        <fullName evidence="3">Family 2 glycosyl transferase</fullName>
    </submittedName>
</protein>
<organism evidence="3 4">
    <name type="scientific">Aeromonas molluscorum 848</name>
    <dbReference type="NCBI Taxonomy" id="1268236"/>
    <lineage>
        <taxon>Bacteria</taxon>
        <taxon>Pseudomonadati</taxon>
        <taxon>Pseudomonadota</taxon>
        <taxon>Gammaproteobacteria</taxon>
        <taxon>Aeromonadales</taxon>
        <taxon>Aeromonadaceae</taxon>
        <taxon>Aeromonas</taxon>
    </lineage>
</organism>
<dbReference type="InterPro" id="IPR029044">
    <property type="entry name" value="Nucleotide-diphossugar_trans"/>
</dbReference>
<dbReference type="GO" id="GO:0016740">
    <property type="term" value="F:transferase activity"/>
    <property type="evidence" value="ECO:0007669"/>
    <property type="project" value="UniProtKB-KW"/>
</dbReference>
<dbReference type="Gene3D" id="3.90.550.10">
    <property type="entry name" value="Spore Coat Polysaccharide Biosynthesis Protein SpsA, Chain A"/>
    <property type="match status" value="1"/>
</dbReference>
<sequence length="270" mass="31371">MPVISMEQQEAVTLAVALTTFNSMRCLPMVLDSVQGLAQRIVIVDSGSTDGTREYAAEHGCIVIERPWPGPLKQKVFAMEQCAPAKWMLLLDSDESLEPELRSDMERVLQEDDPSISAWEFQRKIWFLGGWLHHMYQPEWRLRLVRSDQWRMEGKMDLYHDKLVTDGKVGKLKGICRHDSYADIKDAVMRAQRYAERAVGREMKGGRWYDFAWCIVDVLWRHGIRQRAFLDGKRGLIMLGITMASKLIRQAYFCQQRLQPPKKDWENPVV</sequence>
<dbReference type="Proteomes" id="UP000013526">
    <property type="component" value="Unassembled WGS sequence"/>
</dbReference>
<evidence type="ECO:0000313" key="4">
    <source>
        <dbReference type="Proteomes" id="UP000013526"/>
    </source>
</evidence>
<evidence type="ECO:0000256" key="1">
    <source>
        <dbReference type="ARBA" id="ARBA00038494"/>
    </source>
</evidence>
<dbReference type="CDD" id="cd02511">
    <property type="entry name" value="Beta4Glucosyltransferase"/>
    <property type="match status" value="1"/>
</dbReference>
<keyword evidence="4" id="KW-1185">Reference proteome</keyword>
<reference evidence="3 4" key="1">
    <citation type="journal article" date="2013" name="Genome Announc.">
        <title>Draft Genome Sequence of Aeromonas molluscorum Strain 848TT, Isolated from Bivalve Molluscs.</title>
        <authorList>
            <person name="Spataro N."/>
            <person name="Farfan M."/>
            <person name="Albarral V."/>
            <person name="Sanglas A."/>
            <person name="Loren J.G."/>
            <person name="Fuste M.C."/>
            <person name="Bosch E."/>
        </authorList>
    </citation>
    <scope>NUCLEOTIDE SEQUENCE [LARGE SCALE GENOMIC DNA]</scope>
    <source>
        <strain evidence="3 4">848</strain>
    </source>
</reference>
<feature type="domain" description="Glycosyltransferase 2-like" evidence="2">
    <location>
        <begin position="16"/>
        <end position="135"/>
    </location>
</feature>
<dbReference type="EMBL" id="AQGQ01000015">
    <property type="protein sequence ID" value="EOD56290.1"/>
    <property type="molecule type" value="Genomic_DNA"/>
</dbReference>
<evidence type="ECO:0000313" key="3">
    <source>
        <dbReference type="EMBL" id="EOD56290.1"/>
    </source>
</evidence>
<comment type="similarity">
    <text evidence="1">Belongs to the glycosyltransferase 2 family. WaaE/KdtX subfamily.</text>
</comment>
<dbReference type="PANTHER" id="PTHR43630:SF2">
    <property type="entry name" value="GLYCOSYLTRANSFERASE"/>
    <property type="match status" value="1"/>
</dbReference>
<keyword evidence="3" id="KW-0808">Transferase</keyword>
<dbReference type="Pfam" id="PF00535">
    <property type="entry name" value="Glycos_transf_2"/>
    <property type="match status" value="1"/>
</dbReference>
<comment type="caution">
    <text evidence="3">The sequence shown here is derived from an EMBL/GenBank/DDBJ whole genome shotgun (WGS) entry which is preliminary data.</text>
</comment>
<accession>R1GXP3</accession>
<name>R1GXP3_9GAMM</name>
<gene>
    <name evidence="3" type="ORF">G113_04328</name>
</gene>